<feature type="domain" description="DNA2/NAM7 helicase-like C-terminal" evidence="8">
    <location>
        <begin position="795"/>
        <end position="987"/>
    </location>
</feature>
<keyword evidence="5" id="KW-0067">ATP-binding</keyword>
<evidence type="ECO:0000256" key="2">
    <source>
        <dbReference type="ARBA" id="ARBA00022741"/>
    </source>
</evidence>
<dbReference type="PANTHER" id="PTHR43788">
    <property type="entry name" value="DNA2/NAM7 HELICASE FAMILY MEMBER"/>
    <property type="match status" value="1"/>
</dbReference>
<dbReference type="InterPro" id="IPR047187">
    <property type="entry name" value="SF1_C_Upf1"/>
</dbReference>
<keyword evidence="4" id="KW-0347">Helicase</keyword>
<feature type="domain" description="Restriction endonuclease type II-like" evidence="9">
    <location>
        <begin position="1024"/>
        <end position="1117"/>
    </location>
</feature>
<reference evidence="10 11" key="1">
    <citation type="journal article" date="2024" name="Appl. Environ. Microbiol.">
        <title>Pontiella agarivorans sp. nov., a novel marine anaerobic bacterium capable of degrading macroalgal polysaccharides and fixing nitrogen.</title>
        <authorList>
            <person name="Liu N."/>
            <person name="Kivenson V."/>
            <person name="Peng X."/>
            <person name="Cui Z."/>
            <person name="Lankiewicz T.S."/>
            <person name="Gosselin K.M."/>
            <person name="English C.J."/>
            <person name="Blair E.M."/>
            <person name="O'Malley M.A."/>
            <person name="Valentine D.L."/>
        </authorList>
    </citation>
    <scope>NUCLEOTIDE SEQUENCE [LARGE SCALE GENOMIC DNA]</scope>
    <source>
        <strain evidence="10 11">NLcol2</strain>
    </source>
</reference>
<dbReference type="Pfam" id="PF13087">
    <property type="entry name" value="AAA_12"/>
    <property type="match status" value="1"/>
</dbReference>
<evidence type="ECO:0000256" key="5">
    <source>
        <dbReference type="ARBA" id="ARBA00022840"/>
    </source>
</evidence>
<dbReference type="EMBL" id="JARVCO010000012">
    <property type="protein sequence ID" value="MDZ8119988.1"/>
    <property type="molecule type" value="Genomic_DNA"/>
</dbReference>
<dbReference type="Gene3D" id="3.40.50.300">
    <property type="entry name" value="P-loop containing nucleotide triphosphate hydrolases"/>
    <property type="match status" value="2"/>
</dbReference>
<keyword evidence="2" id="KW-0547">Nucleotide-binding</keyword>
<evidence type="ECO:0000259" key="9">
    <source>
        <dbReference type="Pfam" id="PF18741"/>
    </source>
</evidence>
<feature type="domain" description="DNA2/NAM7 helicase helicase" evidence="7">
    <location>
        <begin position="384"/>
        <end position="764"/>
    </location>
</feature>
<protein>
    <submittedName>
        <fullName evidence="10">AAA domain-containing protein</fullName>
    </submittedName>
</protein>
<dbReference type="InterPro" id="IPR041679">
    <property type="entry name" value="DNA2/NAM7-like_C"/>
</dbReference>
<organism evidence="10 11">
    <name type="scientific">Pontiella agarivorans</name>
    <dbReference type="NCBI Taxonomy" id="3038953"/>
    <lineage>
        <taxon>Bacteria</taxon>
        <taxon>Pseudomonadati</taxon>
        <taxon>Kiritimatiellota</taxon>
        <taxon>Kiritimatiellia</taxon>
        <taxon>Kiritimatiellales</taxon>
        <taxon>Pontiellaceae</taxon>
        <taxon>Pontiella</taxon>
    </lineage>
</organism>
<name>A0ABU5N0P6_9BACT</name>
<accession>A0ABU5N0P6</accession>
<dbReference type="SUPFAM" id="SSF52980">
    <property type="entry name" value="Restriction endonuclease-like"/>
    <property type="match status" value="1"/>
</dbReference>
<evidence type="ECO:0000256" key="4">
    <source>
        <dbReference type="ARBA" id="ARBA00022806"/>
    </source>
</evidence>
<feature type="region of interest" description="Disordered" evidence="6">
    <location>
        <begin position="81"/>
        <end position="100"/>
    </location>
</feature>
<dbReference type="InterPro" id="IPR011335">
    <property type="entry name" value="Restrct_endonuc-II-like"/>
</dbReference>
<dbReference type="InterPro" id="IPR027417">
    <property type="entry name" value="P-loop_NTPase"/>
</dbReference>
<dbReference type="Pfam" id="PF13086">
    <property type="entry name" value="AAA_11"/>
    <property type="match status" value="1"/>
</dbReference>
<dbReference type="InterPro" id="IPR041677">
    <property type="entry name" value="DNA2/NAM7_AAA_11"/>
</dbReference>
<sequence length="1122" mass="126897">MKSNLQDICWRVIAEKGFPLTTHDVYRRVCIHVNENVKEYEVSIALGELQEQGALQLEGMNWKLIKSPPPVATGSNNVVGGAKPNDISEQGDKTYTAPGLDESFKNSGTVRSGRWATFRRLVDYYLDCIEFTEMPQVRAYFEGQNDTWVGLKSNIQWDRLHAGHPVAIPHFSEDQAAFQRNRMQRGEDQSLYIGYPIELVETRNGNRWLMPILLTPVKVTDGDHSLLLEQDGVVMPNQKWLDDRFRRPDDRNALLRFLGILNAEDDEDSIQEARRVGILAEKLGRYLGDKLMTPIRLDESSSPDWETAKPGIYNSCIMSVGGRYKYTKSLMSELRYIANHLSDEQLDSTALASLFPHQKKGEDQAGEDVQQLLPNSYVAGVDPLNELQEEAVRMALNLPMAAVTGPPGTGKSAVARNIMINMALRNRSVLFASKNHRALDAVELPLNKLSDNGPLVVRSARQDWTARQPLHQLLQELLNRPFAEDSEGLEEQLGHLRAALEARELNRADLSVILQKKEERECAADKGEQIKSSIPMTWRSDRIGEEICRIVGEHSPKELKSLLSVAQSKGLKKWIFQLFVKAKFNAAISLISDITEKFKKVDNSFWDACLLWSEYQSVQQELVYIDEHLKKLPDRNQLNEMGQEFRDKVKASLMKCVDLVARGALVISDEERQGLSSLRSALQTFGQTRLNAAFLEQSASIQKIFPLWASTSQSMKSTIPLVPGCFDLLIVDEASQCDIASSIPLLVRCRRAIVVGDPMQLQHVTKLQIQSDRDLLTAHQLTDNDLQRFSYRVNSLFDCVRSSIPGSNYVALREHFRSHPDIANFASDSFYQSALLVRTDPHHFKHSVRGKTGIHWDDVVGETIRPGKGQGGVHIPEEREHIIRELLELQNNDFDGSIGVVTPFRVQKQRLSDEIHQQLKPAFIKRTDLNVDTAHGFQGDERDVMFFSLCCGPDMPDGSRGFITKDGNLFNVAITRARAALRMVGNLNWALSCDISFIQKCANRAVHAQTKPEDKGELYQSPWEKKLHKALIDVGIDAVPQYPVAGRFLDLAVLSPVKLDIEVDGEAFHRTAGGRRKDDDIWRDEQMMVCGWQVCRFWVYQLEEDLDGCVQRIKKKLLREEG</sequence>
<evidence type="ECO:0000256" key="1">
    <source>
        <dbReference type="ARBA" id="ARBA00007913"/>
    </source>
</evidence>
<keyword evidence="3" id="KW-0378">Hydrolase</keyword>
<dbReference type="Pfam" id="PF18741">
    <property type="entry name" value="MTES_1575"/>
    <property type="match status" value="1"/>
</dbReference>
<comment type="caution">
    <text evidence="10">The sequence shown here is derived from an EMBL/GenBank/DDBJ whole genome shotgun (WGS) entry which is preliminary data.</text>
</comment>
<dbReference type="SUPFAM" id="SSF52540">
    <property type="entry name" value="P-loop containing nucleoside triphosphate hydrolases"/>
    <property type="match status" value="1"/>
</dbReference>
<evidence type="ECO:0000256" key="6">
    <source>
        <dbReference type="SAM" id="MobiDB-lite"/>
    </source>
</evidence>
<dbReference type="InterPro" id="IPR050534">
    <property type="entry name" value="Coronavir_polyprotein_1ab"/>
</dbReference>
<keyword evidence="11" id="KW-1185">Reference proteome</keyword>
<dbReference type="InterPro" id="IPR049468">
    <property type="entry name" value="Restrct_endonuc-II-like_dom"/>
</dbReference>
<evidence type="ECO:0000256" key="3">
    <source>
        <dbReference type="ARBA" id="ARBA00022801"/>
    </source>
</evidence>
<dbReference type="RefSeq" id="WP_322609768.1">
    <property type="nucleotide sequence ID" value="NZ_JARVCO010000012.1"/>
</dbReference>
<dbReference type="Proteomes" id="UP001290861">
    <property type="component" value="Unassembled WGS sequence"/>
</dbReference>
<evidence type="ECO:0000313" key="11">
    <source>
        <dbReference type="Proteomes" id="UP001290861"/>
    </source>
</evidence>
<dbReference type="Gene3D" id="3.40.960.10">
    <property type="entry name" value="VSR Endonuclease"/>
    <property type="match status" value="1"/>
</dbReference>
<evidence type="ECO:0000259" key="8">
    <source>
        <dbReference type="Pfam" id="PF13087"/>
    </source>
</evidence>
<gene>
    <name evidence="10" type="ORF">P9H32_15260</name>
</gene>
<proteinExistence type="inferred from homology"/>
<evidence type="ECO:0000259" key="7">
    <source>
        <dbReference type="Pfam" id="PF13086"/>
    </source>
</evidence>
<dbReference type="CDD" id="cd18808">
    <property type="entry name" value="SF1_C_Upf1"/>
    <property type="match status" value="1"/>
</dbReference>
<dbReference type="PANTHER" id="PTHR43788:SF8">
    <property type="entry name" value="DNA-BINDING PROTEIN SMUBP-2"/>
    <property type="match status" value="1"/>
</dbReference>
<comment type="similarity">
    <text evidence="1">Belongs to the DNA2/NAM7 helicase family.</text>
</comment>
<evidence type="ECO:0000313" key="10">
    <source>
        <dbReference type="EMBL" id="MDZ8119988.1"/>
    </source>
</evidence>